<organism evidence="1 2">
    <name type="scientific">Pseudidiomarina indica</name>
    <dbReference type="NCBI Taxonomy" id="1159017"/>
    <lineage>
        <taxon>Bacteria</taxon>
        <taxon>Pseudomonadati</taxon>
        <taxon>Pseudomonadota</taxon>
        <taxon>Gammaproteobacteria</taxon>
        <taxon>Alteromonadales</taxon>
        <taxon>Idiomarinaceae</taxon>
        <taxon>Pseudidiomarina</taxon>
    </lineage>
</organism>
<protein>
    <recommendedName>
        <fullName evidence="3">MSHA biogenesis protein MshI</fullName>
    </recommendedName>
</protein>
<gene>
    <name evidence="1" type="ORF">SAMN02927930_01273</name>
</gene>
<dbReference type="Proteomes" id="UP000199626">
    <property type="component" value="Unassembled WGS sequence"/>
</dbReference>
<dbReference type="OrthoDB" id="5296002at2"/>
<name>A0A1G6CK78_9GAMM</name>
<dbReference type="RefSeq" id="WP_092592858.1">
    <property type="nucleotide sequence ID" value="NZ_FMXN01000006.1"/>
</dbReference>
<evidence type="ECO:0000313" key="1">
    <source>
        <dbReference type="EMBL" id="SDB33269.1"/>
    </source>
</evidence>
<keyword evidence="2" id="KW-1185">Reference proteome</keyword>
<evidence type="ECO:0000313" key="2">
    <source>
        <dbReference type="Proteomes" id="UP000199626"/>
    </source>
</evidence>
<sequence>MINWWRTKQQSHVALVFAIAKEQVSLMIADITRAEPALIVSDHCEVTDGQWAVGIQTLVHRYEKQLKGKPPVLLVVSPSLYQSFQLDRPQLPSAEITQALKYHLRDLVPLAPTEIIADYYDNSVQLAGQDKITAIVMAKAMLVEILACIDPISDKVQGIVTEEQAIAELFSELMEPTVVVHKNSSEPALLQVYQLGALQVNRQVRTLDGVGQLTTKDIEQGDAGALSVEVQRSADYFERQLRQRPIRQVVLALNVESRSALQQQLASDLGLAVQWAAYPVWAQELGRGDYADFAALGGMLLVQKMVATSTQERAAS</sequence>
<dbReference type="STRING" id="1159017.SAMN02927930_01273"/>
<proteinExistence type="predicted"/>
<dbReference type="AlphaFoldDB" id="A0A1G6CK78"/>
<dbReference type="EMBL" id="FMXN01000006">
    <property type="protein sequence ID" value="SDB33269.1"/>
    <property type="molecule type" value="Genomic_DNA"/>
</dbReference>
<accession>A0A1G6CK78</accession>
<reference evidence="2" key="1">
    <citation type="submission" date="2016-10" db="EMBL/GenBank/DDBJ databases">
        <authorList>
            <person name="Varghese N."/>
            <person name="Submissions S."/>
        </authorList>
    </citation>
    <scope>NUCLEOTIDE SEQUENCE [LARGE SCALE GENOMIC DNA]</scope>
    <source>
        <strain evidence="2">CGMCC 1.10824</strain>
    </source>
</reference>
<evidence type="ECO:0008006" key="3">
    <source>
        <dbReference type="Google" id="ProtNLM"/>
    </source>
</evidence>